<reference evidence="2 3" key="1">
    <citation type="submission" date="2019-11" db="EMBL/GenBank/DDBJ databases">
        <title>Whole genome sequence of Oryza granulata.</title>
        <authorList>
            <person name="Li W."/>
        </authorList>
    </citation>
    <scope>NUCLEOTIDE SEQUENCE [LARGE SCALE GENOMIC DNA]</scope>
    <source>
        <strain evidence="3">cv. Menghai</strain>
        <tissue evidence="2">Leaf</tissue>
    </source>
</reference>
<dbReference type="OrthoDB" id="648161at2759"/>
<evidence type="ECO:0008006" key="4">
    <source>
        <dbReference type="Google" id="ProtNLM"/>
    </source>
</evidence>
<proteinExistence type="predicted"/>
<dbReference type="Pfam" id="PF13365">
    <property type="entry name" value="Trypsin_2"/>
    <property type="match status" value="1"/>
</dbReference>
<accession>A0A6G1EPZ8</accession>
<comment type="caution">
    <text evidence="2">The sequence shown here is derived from an EMBL/GenBank/DDBJ whole genome shotgun (WGS) entry which is preliminary data.</text>
</comment>
<evidence type="ECO:0000256" key="1">
    <source>
        <dbReference type="SAM" id="MobiDB-lite"/>
    </source>
</evidence>
<feature type="compositionally biased region" description="Basic and acidic residues" evidence="1">
    <location>
        <begin position="27"/>
        <end position="41"/>
    </location>
</feature>
<sequence>MPPKRRGTKAAVVPTSHPAAGPAGDASAERRITRLRSRELGLEAAGAGDVASDDPGPVRKKRKVHPTVGGKSVRAAAAARADPPARPQPPDLPPYPKSGNSNDILNWAIEFRRICALPGPDIVIPCTVRREPEDTRTARDVASTADKSLILKAARSVVGISSSMPDGKILHCTGIVVDWNETRKLATIVTCSATVCYDGALVHPKPKLLVRLPNKATAKGQLLFFNAHYRIALLEALVDSPLEPANFGSSPKFGQQVFALARDKQSSLFARRGTVLWEEPPIFLKSRYLLSLSSEIALCGTGGPAIDEHGNVVGMTFSRLPNPDILSISILQTCIEMWRKCSRVACPFLGMDLRAFGVLDVSHQEEIQLEHGISDGFIVDMVCTDYIASSLGISNGDVIVSYNGHRDFTLHTFEKYLLNLGWGFLGSFDSSWTTDLELELYDPVKRNTRCVIFPLGFSDTSEEVLPLP</sequence>
<dbReference type="InterPro" id="IPR009003">
    <property type="entry name" value="Peptidase_S1_PA"/>
</dbReference>
<feature type="compositionally biased region" description="Pro residues" evidence="1">
    <location>
        <begin position="84"/>
        <end position="96"/>
    </location>
</feature>
<protein>
    <recommendedName>
        <fullName evidence="4">PDZ domain-containing protein</fullName>
    </recommendedName>
</protein>
<dbReference type="AlphaFoldDB" id="A0A6G1EPZ8"/>
<dbReference type="SUPFAM" id="SSF50494">
    <property type="entry name" value="Trypsin-like serine proteases"/>
    <property type="match status" value="1"/>
</dbReference>
<dbReference type="EMBL" id="SPHZ02000003">
    <property type="protein sequence ID" value="KAF0926662.1"/>
    <property type="molecule type" value="Genomic_DNA"/>
</dbReference>
<dbReference type="PANTHER" id="PTHR47389:SF5">
    <property type="entry name" value="OS09G0436700 PROTEIN"/>
    <property type="match status" value="1"/>
</dbReference>
<keyword evidence="3" id="KW-1185">Reference proteome</keyword>
<dbReference type="Gene3D" id="2.40.10.120">
    <property type="match status" value="1"/>
</dbReference>
<evidence type="ECO:0000313" key="3">
    <source>
        <dbReference type="Proteomes" id="UP000479710"/>
    </source>
</evidence>
<gene>
    <name evidence="2" type="ORF">E2562_027011</name>
</gene>
<dbReference type="Proteomes" id="UP000479710">
    <property type="component" value="Unassembled WGS sequence"/>
</dbReference>
<organism evidence="2 3">
    <name type="scientific">Oryza meyeriana var. granulata</name>
    <dbReference type="NCBI Taxonomy" id="110450"/>
    <lineage>
        <taxon>Eukaryota</taxon>
        <taxon>Viridiplantae</taxon>
        <taxon>Streptophyta</taxon>
        <taxon>Embryophyta</taxon>
        <taxon>Tracheophyta</taxon>
        <taxon>Spermatophyta</taxon>
        <taxon>Magnoliopsida</taxon>
        <taxon>Liliopsida</taxon>
        <taxon>Poales</taxon>
        <taxon>Poaceae</taxon>
        <taxon>BOP clade</taxon>
        <taxon>Oryzoideae</taxon>
        <taxon>Oryzeae</taxon>
        <taxon>Oryzinae</taxon>
        <taxon>Oryza</taxon>
        <taxon>Oryza meyeriana</taxon>
    </lineage>
</organism>
<dbReference type="PANTHER" id="PTHR47389">
    <property type="entry name" value="OS09G0436400 PROTEIN"/>
    <property type="match status" value="1"/>
</dbReference>
<feature type="region of interest" description="Disordered" evidence="1">
    <location>
        <begin position="1"/>
        <end position="98"/>
    </location>
</feature>
<evidence type="ECO:0000313" key="2">
    <source>
        <dbReference type="EMBL" id="KAF0926662.1"/>
    </source>
</evidence>
<name>A0A6G1EPZ8_9ORYZ</name>